<proteinExistence type="predicted"/>
<feature type="coiled-coil region" evidence="1">
    <location>
        <begin position="130"/>
        <end position="188"/>
    </location>
</feature>
<feature type="coiled-coil region" evidence="1">
    <location>
        <begin position="35"/>
        <end position="87"/>
    </location>
</feature>
<reference evidence="2" key="1">
    <citation type="submission" date="2017-04" db="EMBL/GenBank/DDBJ databases">
        <title>Population genomics of picophytoplankton unveils novel chromosome hypervariability.</title>
        <authorList>
            <consortium name="DOE Joint Genome Institute"/>
            <person name="Blanc-Mathieu R."/>
            <person name="Krasovec M."/>
            <person name="Hebrard M."/>
            <person name="Yau S."/>
            <person name="Desgranges E."/>
            <person name="Martin J."/>
            <person name="Schackwitz W."/>
            <person name="Kuo A."/>
            <person name="Salin G."/>
            <person name="Donnadieu C."/>
            <person name="Desdevises Y."/>
            <person name="Sanchez-Ferandin S."/>
            <person name="Moreau H."/>
            <person name="Rivals E."/>
            <person name="Grigoriev I.V."/>
            <person name="Grimsley N."/>
            <person name="Eyre-Walker A."/>
            <person name="Piganeau G."/>
        </authorList>
    </citation>
    <scope>NUCLEOTIDE SEQUENCE [LARGE SCALE GENOMIC DNA]</scope>
    <source>
        <strain evidence="2">RCC 1115</strain>
    </source>
</reference>
<sequence>MEAETLESSAESARAALALEMDALDTRARERERVCKELSEDATETSGQMRRLRARLERVGEIERDIAARSREHASALERRVRALEEIVRARDAALRESEQGRFELLEKTKRLQAEAETRESEIELGGLRAKHLEETVDALTEKANALDRARADVGALLTKLDEHKRSAAELERQVDLYRETARVAESRQLAAELAVAKSDALVRRYLTTPAGEDRLALERRVGALQSKLRDLDSKEQRVASALRRRD</sequence>
<evidence type="ECO:0000313" key="2">
    <source>
        <dbReference type="EMBL" id="OUS48149.1"/>
    </source>
</evidence>
<accession>A0A1Y5IEY0</accession>
<dbReference type="Proteomes" id="UP000195557">
    <property type="component" value="Unassembled WGS sequence"/>
</dbReference>
<gene>
    <name evidence="2" type="ORF">BE221DRAFT_144723</name>
</gene>
<feature type="coiled-coil region" evidence="1">
    <location>
        <begin position="215"/>
        <end position="245"/>
    </location>
</feature>
<protein>
    <submittedName>
        <fullName evidence="2">Uncharacterized protein</fullName>
    </submittedName>
</protein>
<evidence type="ECO:0000256" key="1">
    <source>
        <dbReference type="SAM" id="Coils"/>
    </source>
</evidence>
<organism evidence="2">
    <name type="scientific">Ostreococcus tauri</name>
    <name type="common">Marine green alga</name>
    <dbReference type="NCBI Taxonomy" id="70448"/>
    <lineage>
        <taxon>Eukaryota</taxon>
        <taxon>Viridiplantae</taxon>
        <taxon>Chlorophyta</taxon>
        <taxon>Mamiellophyceae</taxon>
        <taxon>Mamiellales</taxon>
        <taxon>Bathycoccaceae</taxon>
        <taxon>Ostreococcus</taxon>
    </lineage>
</organism>
<dbReference type="EMBL" id="KZ155776">
    <property type="protein sequence ID" value="OUS48149.1"/>
    <property type="molecule type" value="Genomic_DNA"/>
</dbReference>
<name>A0A1Y5IEY0_OSTTA</name>
<dbReference type="AlphaFoldDB" id="A0A1Y5IEY0"/>
<keyword evidence="1" id="KW-0175">Coiled coil</keyword>